<evidence type="ECO:0000313" key="3">
    <source>
        <dbReference type="Proteomes" id="UP001321542"/>
    </source>
</evidence>
<proteinExistence type="predicted"/>
<protein>
    <submittedName>
        <fullName evidence="2">Uncharacterized protein</fullName>
    </submittedName>
</protein>
<organism evidence="2 3">
    <name type="scientific">Streptomyces graminofaciens</name>
    <dbReference type="NCBI Taxonomy" id="68212"/>
    <lineage>
        <taxon>Bacteria</taxon>
        <taxon>Bacillati</taxon>
        <taxon>Actinomycetota</taxon>
        <taxon>Actinomycetes</taxon>
        <taxon>Kitasatosporales</taxon>
        <taxon>Streptomycetaceae</taxon>
        <taxon>Streptomyces</taxon>
    </lineage>
</organism>
<dbReference type="EMBL" id="AP018448">
    <property type="protein sequence ID" value="BBC33088.1"/>
    <property type="molecule type" value="Genomic_DNA"/>
</dbReference>
<feature type="transmembrane region" description="Helical" evidence="1">
    <location>
        <begin position="12"/>
        <end position="34"/>
    </location>
</feature>
<evidence type="ECO:0000313" key="2">
    <source>
        <dbReference type="EMBL" id="BBC33088.1"/>
    </source>
</evidence>
<sequence>MVSMNTTQAEALIGTLTVLGMLLLVALPALIGVARDRRIDRQIREAQERNAAVERPDTAQGVRTAAREASCSHRIARAA</sequence>
<dbReference type="Proteomes" id="UP001321542">
    <property type="component" value="Chromosome"/>
</dbReference>
<keyword evidence="1" id="KW-0812">Transmembrane</keyword>
<gene>
    <name evidence="2" type="ORF">SGFS_043820</name>
</gene>
<reference evidence="2 3" key="1">
    <citation type="journal article" date="2010" name="ChemBioChem">
        <title>Cloning and characterization of the biosynthetic gene cluster of 16-membered macrolide antibiotic FD-891: involvement of a dual functional cytochrome P450 monooxygenase catalyzing epoxidation and hydroxylation.</title>
        <authorList>
            <person name="Kudo F."/>
            <person name="Motegi A."/>
            <person name="Mizoue K."/>
            <person name="Eguchi T."/>
        </authorList>
    </citation>
    <scope>NUCLEOTIDE SEQUENCE [LARGE SCALE GENOMIC DNA]</scope>
    <source>
        <strain evidence="2 3">A-8890</strain>
    </source>
</reference>
<keyword evidence="3" id="KW-1185">Reference proteome</keyword>
<name>A0ABN5VKY9_9ACTN</name>
<keyword evidence="1" id="KW-0472">Membrane</keyword>
<accession>A0ABN5VKY9</accession>
<keyword evidence="1" id="KW-1133">Transmembrane helix</keyword>
<reference evidence="2 3" key="2">
    <citation type="journal article" date="2023" name="ChemBioChem">
        <title>Acyltransferase Domain Exchange between Two Independent Type I Polyketide Synthases in the Same Producer Strain of Macrolide Antibiotics.</title>
        <authorList>
            <person name="Kudo F."/>
            <person name="Kishikawa K."/>
            <person name="Tsuboi K."/>
            <person name="Kido T."/>
            <person name="Usui T."/>
            <person name="Hashimoto J."/>
            <person name="Shin-Ya K."/>
            <person name="Miyanaga A."/>
            <person name="Eguchi T."/>
        </authorList>
    </citation>
    <scope>NUCLEOTIDE SEQUENCE [LARGE SCALE GENOMIC DNA]</scope>
    <source>
        <strain evidence="2 3">A-8890</strain>
    </source>
</reference>
<evidence type="ECO:0000256" key="1">
    <source>
        <dbReference type="SAM" id="Phobius"/>
    </source>
</evidence>